<dbReference type="Pfam" id="PF01071">
    <property type="entry name" value="GARS_A"/>
    <property type="match status" value="1"/>
</dbReference>
<reference evidence="7 8" key="1">
    <citation type="submission" date="2019-03" db="EMBL/GenBank/DDBJ databases">
        <title>Draft genome sequences of novel Actinobacteria.</title>
        <authorList>
            <person name="Sahin N."/>
            <person name="Ay H."/>
            <person name="Saygin H."/>
        </authorList>
    </citation>
    <scope>NUCLEOTIDE SEQUENCE [LARGE SCALE GENOMIC DNA]</scope>
    <source>
        <strain evidence="7 8">JCM 13523</strain>
    </source>
</reference>
<dbReference type="RefSeq" id="WP_132165066.1">
    <property type="nucleotide sequence ID" value="NZ_SMKX01000005.1"/>
</dbReference>
<dbReference type="Proteomes" id="UP000295124">
    <property type="component" value="Unassembled WGS sequence"/>
</dbReference>
<proteinExistence type="predicted"/>
<evidence type="ECO:0000256" key="1">
    <source>
        <dbReference type="ARBA" id="ARBA00001936"/>
    </source>
</evidence>
<evidence type="ECO:0000256" key="2">
    <source>
        <dbReference type="ARBA" id="ARBA00022598"/>
    </source>
</evidence>
<dbReference type="InterPro" id="IPR011761">
    <property type="entry name" value="ATP-grasp"/>
</dbReference>
<organism evidence="7 8">
    <name type="scientific">Kribbella antibiotica</name>
    <dbReference type="NCBI Taxonomy" id="190195"/>
    <lineage>
        <taxon>Bacteria</taxon>
        <taxon>Bacillati</taxon>
        <taxon>Actinomycetota</taxon>
        <taxon>Actinomycetes</taxon>
        <taxon>Propionibacteriales</taxon>
        <taxon>Kribbellaceae</taxon>
        <taxon>Kribbella</taxon>
    </lineage>
</organism>
<dbReference type="InterPro" id="IPR052032">
    <property type="entry name" value="ATP-dep_AA_Ligase"/>
</dbReference>
<dbReference type="InterPro" id="IPR020561">
    <property type="entry name" value="PRibGlycinamid_synth_ATP-grasp"/>
</dbReference>
<evidence type="ECO:0000256" key="5">
    <source>
        <dbReference type="PROSITE-ProRule" id="PRU00409"/>
    </source>
</evidence>
<feature type="domain" description="ATP-grasp" evidence="6">
    <location>
        <begin position="111"/>
        <end position="310"/>
    </location>
</feature>
<dbReference type="GO" id="GO:0016874">
    <property type="term" value="F:ligase activity"/>
    <property type="evidence" value="ECO:0007669"/>
    <property type="project" value="UniProtKB-KW"/>
</dbReference>
<keyword evidence="2" id="KW-0436">Ligase</keyword>
<evidence type="ECO:0000313" key="8">
    <source>
        <dbReference type="Proteomes" id="UP000295124"/>
    </source>
</evidence>
<keyword evidence="3 5" id="KW-0547">Nucleotide-binding</keyword>
<dbReference type="GO" id="GO:0046872">
    <property type="term" value="F:metal ion binding"/>
    <property type="evidence" value="ECO:0007669"/>
    <property type="project" value="InterPro"/>
</dbReference>
<evidence type="ECO:0000256" key="3">
    <source>
        <dbReference type="ARBA" id="ARBA00022741"/>
    </source>
</evidence>
<name>A0A4R4ZVZ5_9ACTN</name>
<evidence type="ECO:0000259" key="6">
    <source>
        <dbReference type="PROSITE" id="PS50975"/>
    </source>
</evidence>
<protein>
    <submittedName>
        <fullName evidence="7">ATP-grasp domain-containing protein</fullName>
    </submittedName>
</protein>
<accession>A0A4R4ZVZ5</accession>
<dbReference type="PANTHER" id="PTHR43585:SF2">
    <property type="entry name" value="ATP-GRASP ENZYME FSQD"/>
    <property type="match status" value="1"/>
</dbReference>
<keyword evidence="8" id="KW-1185">Reference proteome</keyword>
<gene>
    <name evidence="7" type="ORF">E1263_03005</name>
</gene>
<dbReference type="EMBL" id="SMKX01000005">
    <property type="protein sequence ID" value="TDD62700.1"/>
    <property type="molecule type" value="Genomic_DNA"/>
</dbReference>
<sequence>MRVAVVDGLSSGRELTRELIAQGAECVHVLSSPTLSTYYLSTFQPADYVVDLGYDEDRTVTAQRLLALGVEHIVAGTESGVRVADELNHLTGLPGNDYALSGARHHKHRMAAALQAAGVDAPRSGTATSVAGAVAWYRGSGLADVVVKPAASATTDRVRVCRNAEEVERAAAGIVGTPNVFGQLDDEVVVQEFLAGREFSVNTITVNGVHQIVESWVYTKTRTADGAPIFDFEEPADLNAPDTHAVHEYVGRALTALGIRTGAGHSEIMLTDRGPLLIDPGARLGGGVLPWVATKFIGHSHAALAATSILEPQQVLRLTGEIPRPWTSPIRYVSLINRADGVVKSLGWLRRLESLPTALAVTTRLEPGDPLPRTTDLISSPGYIYLSAQTPEELRTDYETIRRWEDDGLYAS</sequence>
<dbReference type="OrthoDB" id="3810315at2"/>
<dbReference type="PANTHER" id="PTHR43585">
    <property type="entry name" value="FUMIPYRROLE BIOSYNTHESIS PROTEIN C"/>
    <property type="match status" value="1"/>
</dbReference>
<evidence type="ECO:0000256" key="4">
    <source>
        <dbReference type="ARBA" id="ARBA00022840"/>
    </source>
</evidence>
<dbReference type="GO" id="GO:0005524">
    <property type="term" value="F:ATP binding"/>
    <property type="evidence" value="ECO:0007669"/>
    <property type="project" value="UniProtKB-UniRule"/>
</dbReference>
<comment type="caution">
    <text evidence="7">The sequence shown here is derived from an EMBL/GenBank/DDBJ whole genome shotgun (WGS) entry which is preliminary data.</text>
</comment>
<dbReference type="SMART" id="SM01209">
    <property type="entry name" value="GARS_A"/>
    <property type="match status" value="1"/>
</dbReference>
<dbReference type="AlphaFoldDB" id="A0A4R4ZVZ5"/>
<comment type="cofactor">
    <cofactor evidence="1">
        <name>Mn(2+)</name>
        <dbReference type="ChEBI" id="CHEBI:29035"/>
    </cofactor>
</comment>
<evidence type="ECO:0000313" key="7">
    <source>
        <dbReference type="EMBL" id="TDD62700.1"/>
    </source>
</evidence>
<keyword evidence="4 5" id="KW-0067">ATP-binding</keyword>
<dbReference type="SUPFAM" id="SSF56059">
    <property type="entry name" value="Glutathione synthetase ATP-binding domain-like"/>
    <property type="match status" value="1"/>
</dbReference>
<dbReference type="NCBIfam" id="NF005543">
    <property type="entry name" value="PRK07206.1"/>
    <property type="match status" value="1"/>
</dbReference>
<dbReference type="Gene3D" id="3.30.470.20">
    <property type="entry name" value="ATP-grasp fold, B domain"/>
    <property type="match status" value="1"/>
</dbReference>
<dbReference type="PROSITE" id="PS50975">
    <property type="entry name" value="ATP_GRASP"/>
    <property type="match status" value="1"/>
</dbReference>